<dbReference type="Pfam" id="PF00545">
    <property type="entry name" value="Ribonuclease"/>
    <property type="match status" value="1"/>
</dbReference>
<evidence type="ECO:0000313" key="4">
    <source>
        <dbReference type="Proteomes" id="UP000181942"/>
    </source>
</evidence>
<keyword evidence="2" id="KW-0378">Hydrolase</keyword>
<reference evidence="3 4" key="1">
    <citation type="submission" date="2016-10" db="EMBL/GenBank/DDBJ databases">
        <authorList>
            <person name="de Groot N.N."/>
        </authorList>
    </citation>
    <scope>NUCLEOTIDE SEQUENCE [LARGE SCALE GENOMIC DNA]</scope>
    <source>
        <strain evidence="3 4">OK461</strain>
    </source>
</reference>
<name>A0A1I2GE50_9ACTN</name>
<dbReference type="GO" id="GO:0016787">
    <property type="term" value="F:hydrolase activity"/>
    <property type="evidence" value="ECO:0007669"/>
    <property type="project" value="UniProtKB-KW"/>
</dbReference>
<evidence type="ECO:0000313" key="3">
    <source>
        <dbReference type="EMBL" id="SFF14931.1"/>
    </source>
</evidence>
<organism evidence="3 4">
    <name type="scientific">Streptomyces mirabilis</name>
    <dbReference type="NCBI Taxonomy" id="68239"/>
    <lineage>
        <taxon>Bacteria</taxon>
        <taxon>Bacillati</taxon>
        <taxon>Actinomycetota</taxon>
        <taxon>Actinomycetes</taxon>
        <taxon>Kitasatosporales</taxon>
        <taxon>Streptomycetaceae</taxon>
        <taxon>Streptomyces</taxon>
    </lineage>
</organism>
<dbReference type="EMBL" id="FONR01000004">
    <property type="protein sequence ID" value="SFF14931.1"/>
    <property type="molecule type" value="Genomic_DNA"/>
</dbReference>
<evidence type="ECO:0000256" key="1">
    <source>
        <dbReference type="ARBA" id="ARBA00022722"/>
    </source>
</evidence>
<keyword evidence="1" id="KW-0540">Nuclease</keyword>
<dbReference type="AlphaFoldDB" id="A0A1I2GE50"/>
<dbReference type="InterPro" id="IPR016191">
    <property type="entry name" value="Ribonuclease/ribotoxin"/>
</dbReference>
<gene>
    <name evidence="3" type="ORF">SAMN02787118_10498</name>
</gene>
<dbReference type="GO" id="GO:0003723">
    <property type="term" value="F:RNA binding"/>
    <property type="evidence" value="ECO:0007669"/>
    <property type="project" value="InterPro"/>
</dbReference>
<dbReference type="GO" id="GO:0004521">
    <property type="term" value="F:RNA endonuclease activity"/>
    <property type="evidence" value="ECO:0007669"/>
    <property type="project" value="InterPro"/>
</dbReference>
<dbReference type="SUPFAM" id="SSF53933">
    <property type="entry name" value="Microbial ribonucleases"/>
    <property type="match status" value="1"/>
</dbReference>
<evidence type="ECO:0000256" key="2">
    <source>
        <dbReference type="ARBA" id="ARBA00022801"/>
    </source>
</evidence>
<sequence length="167" mass="17688">MTRQEALRGIGAPRGGGRGSIGGMVVVRWVPRALVGLFLCFGVLLTGCSSTESAGAGAVTGVPSAARSAVPSWAHGRGTVDVARLPAEARTTLALIDKGGPFPYARDGIVFGNFEGMLPKHQRGYYHEYTVKTPGAHDRGARRIVTGQGGEIYYTGDHYKSFRAVLR</sequence>
<dbReference type="Proteomes" id="UP000181942">
    <property type="component" value="Unassembled WGS sequence"/>
</dbReference>
<dbReference type="Gene3D" id="3.10.450.30">
    <property type="entry name" value="Microbial ribonucleases"/>
    <property type="match status" value="1"/>
</dbReference>
<dbReference type="InterPro" id="IPR000026">
    <property type="entry name" value="N1-like"/>
</dbReference>
<protein>
    <submittedName>
        <fullName evidence="3">Ribonuclease T1</fullName>
    </submittedName>
</protein>
<accession>A0A1I2GE50</accession>
<proteinExistence type="predicted"/>